<dbReference type="InterPro" id="IPR018062">
    <property type="entry name" value="HTH_AraC-typ_CS"/>
</dbReference>
<dbReference type="RefSeq" id="WP_211951902.1">
    <property type="nucleotide sequence ID" value="NZ_CAJPVI010000002.1"/>
</dbReference>
<evidence type="ECO:0000259" key="4">
    <source>
        <dbReference type="PROSITE" id="PS01124"/>
    </source>
</evidence>
<dbReference type="InterPro" id="IPR018060">
    <property type="entry name" value="HTH_AraC"/>
</dbReference>
<keyword evidence="6" id="KW-1185">Reference proteome</keyword>
<keyword evidence="3" id="KW-0804">Transcription</keyword>
<dbReference type="SUPFAM" id="SSF46689">
    <property type="entry name" value="Homeodomain-like"/>
    <property type="match status" value="1"/>
</dbReference>
<evidence type="ECO:0000256" key="3">
    <source>
        <dbReference type="ARBA" id="ARBA00023163"/>
    </source>
</evidence>
<dbReference type="PANTHER" id="PTHR46796">
    <property type="entry name" value="HTH-TYPE TRANSCRIPTIONAL ACTIVATOR RHAS-RELATED"/>
    <property type="match status" value="1"/>
</dbReference>
<organism evidence="5 6">
    <name type="scientific">Cupriavidus numazuensis</name>
    <dbReference type="NCBI Taxonomy" id="221992"/>
    <lineage>
        <taxon>Bacteria</taxon>
        <taxon>Pseudomonadati</taxon>
        <taxon>Pseudomonadota</taxon>
        <taxon>Betaproteobacteria</taxon>
        <taxon>Burkholderiales</taxon>
        <taxon>Burkholderiaceae</taxon>
        <taxon>Cupriavidus</taxon>
    </lineage>
</organism>
<protein>
    <recommendedName>
        <fullName evidence="4">HTH araC/xylS-type domain-containing protein</fullName>
    </recommendedName>
</protein>
<dbReference type="PANTHER" id="PTHR46796:SF12">
    <property type="entry name" value="HTH-TYPE DNA-BINDING TRANSCRIPTIONAL ACTIVATOR EUTR"/>
    <property type="match status" value="1"/>
</dbReference>
<evidence type="ECO:0000256" key="2">
    <source>
        <dbReference type="ARBA" id="ARBA00023125"/>
    </source>
</evidence>
<reference evidence="5 6" key="1">
    <citation type="submission" date="2021-03" db="EMBL/GenBank/DDBJ databases">
        <authorList>
            <person name="Peeters C."/>
        </authorList>
    </citation>
    <scope>NUCLEOTIDE SEQUENCE [LARGE SCALE GENOMIC DNA]</scope>
    <source>
        <strain evidence="5 6">LMG 26411</strain>
    </source>
</reference>
<dbReference type="SMART" id="SM00342">
    <property type="entry name" value="HTH_ARAC"/>
    <property type="match status" value="1"/>
</dbReference>
<dbReference type="Proteomes" id="UP000672657">
    <property type="component" value="Unassembled WGS sequence"/>
</dbReference>
<dbReference type="PROSITE" id="PS01124">
    <property type="entry name" value="HTH_ARAC_FAMILY_2"/>
    <property type="match status" value="1"/>
</dbReference>
<feature type="domain" description="HTH araC/xylS-type" evidence="4">
    <location>
        <begin position="230"/>
        <end position="329"/>
    </location>
</feature>
<keyword evidence="2" id="KW-0238">DNA-binding</keyword>
<proteinExistence type="predicted"/>
<comment type="caution">
    <text evidence="5">The sequence shown here is derived from an EMBL/GenBank/DDBJ whole genome shotgun (WGS) entry which is preliminary data.</text>
</comment>
<gene>
    <name evidence="5" type="ORF">LMG26411_00691</name>
</gene>
<accession>A0ABM8TBL8</accession>
<dbReference type="Pfam" id="PF12833">
    <property type="entry name" value="HTH_18"/>
    <property type="match status" value="1"/>
</dbReference>
<dbReference type="Gene3D" id="1.10.10.60">
    <property type="entry name" value="Homeodomain-like"/>
    <property type="match status" value="1"/>
</dbReference>
<evidence type="ECO:0000313" key="6">
    <source>
        <dbReference type="Proteomes" id="UP000672657"/>
    </source>
</evidence>
<keyword evidence="1" id="KW-0805">Transcription regulation</keyword>
<evidence type="ECO:0000313" key="5">
    <source>
        <dbReference type="EMBL" id="CAG2132849.1"/>
    </source>
</evidence>
<dbReference type="InterPro" id="IPR050204">
    <property type="entry name" value="AraC_XylS_family_regulators"/>
</dbReference>
<evidence type="ECO:0000256" key="1">
    <source>
        <dbReference type="ARBA" id="ARBA00023015"/>
    </source>
</evidence>
<name>A0ABM8TBL8_9BURK</name>
<sequence>MNQAPTPSLPSPQEPAAARTLRHIVADEAQAAAAELDGWQQRYQQLTPGVFRAEVSQVTYGDVHVFRELTSQSLLEEGEAARGYVSLALPDVQCQGGWFSGYAMDGQTLLCAGNGRALAMRTPLQLDLAGLTVPMPALQRAMALAGGETVRLERMAPVRQVTKGASREFRAVLLSVLATAAIDAEVFSNRFVESAMRDALLLAAATALVGDGTDRNEPLPTIPARRRLVADAYQMIRSAPDQPWSILSLCERLGVSRRTLQYSFNEVTGLSPLDFVRAVRMNGVRQALRTGAAESVGAAAASFGFQHLPRFAAQYRAFFGELPSATLARR</sequence>
<dbReference type="PROSITE" id="PS00041">
    <property type="entry name" value="HTH_ARAC_FAMILY_1"/>
    <property type="match status" value="1"/>
</dbReference>
<dbReference type="InterPro" id="IPR009057">
    <property type="entry name" value="Homeodomain-like_sf"/>
</dbReference>
<dbReference type="EMBL" id="CAJPVI010000002">
    <property type="protein sequence ID" value="CAG2132849.1"/>
    <property type="molecule type" value="Genomic_DNA"/>
</dbReference>